<proteinExistence type="predicted"/>
<evidence type="ECO:0000256" key="1">
    <source>
        <dbReference type="SAM" id="MobiDB-lite"/>
    </source>
</evidence>
<gene>
    <name evidence="2" type="ORF">LIER_20716</name>
</gene>
<reference evidence="2 3" key="1">
    <citation type="submission" date="2024-01" db="EMBL/GenBank/DDBJ databases">
        <title>The complete chloroplast genome sequence of Lithospermum erythrorhizon: insights into the phylogenetic relationship among Boraginaceae species and the maternal lineages of purple gromwells.</title>
        <authorList>
            <person name="Okada T."/>
            <person name="Watanabe K."/>
        </authorList>
    </citation>
    <scope>NUCLEOTIDE SEQUENCE [LARGE SCALE GENOMIC DNA]</scope>
</reference>
<dbReference type="EMBL" id="BAABME010005320">
    <property type="protein sequence ID" value="GAA0165270.1"/>
    <property type="molecule type" value="Genomic_DNA"/>
</dbReference>
<accession>A0AAV3QNX3</accession>
<feature type="region of interest" description="Disordered" evidence="1">
    <location>
        <begin position="21"/>
        <end position="50"/>
    </location>
</feature>
<evidence type="ECO:0000313" key="3">
    <source>
        <dbReference type="Proteomes" id="UP001454036"/>
    </source>
</evidence>
<organism evidence="2 3">
    <name type="scientific">Lithospermum erythrorhizon</name>
    <name type="common">Purple gromwell</name>
    <name type="synonym">Lithospermum officinale var. erythrorhizon</name>
    <dbReference type="NCBI Taxonomy" id="34254"/>
    <lineage>
        <taxon>Eukaryota</taxon>
        <taxon>Viridiplantae</taxon>
        <taxon>Streptophyta</taxon>
        <taxon>Embryophyta</taxon>
        <taxon>Tracheophyta</taxon>
        <taxon>Spermatophyta</taxon>
        <taxon>Magnoliopsida</taxon>
        <taxon>eudicotyledons</taxon>
        <taxon>Gunneridae</taxon>
        <taxon>Pentapetalae</taxon>
        <taxon>asterids</taxon>
        <taxon>lamiids</taxon>
        <taxon>Boraginales</taxon>
        <taxon>Boraginaceae</taxon>
        <taxon>Boraginoideae</taxon>
        <taxon>Lithospermeae</taxon>
        <taxon>Lithospermum</taxon>
    </lineage>
</organism>
<dbReference type="Proteomes" id="UP001454036">
    <property type="component" value="Unassembled WGS sequence"/>
</dbReference>
<evidence type="ECO:0000313" key="2">
    <source>
        <dbReference type="EMBL" id="GAA0165270.1"/>
    </source>
</evidence>
<sequence>MLILSVGFDCWPKVFRSKNLEASHEDSAQTSLPEEGENLSDDDGLPPLEANLNRVRPFELHSDTDTDSDTGSLLGQCLCNVV</sequence>
<comment type="caution">
    <text evidence="2">The sequence shown here is derived from an EMBL/GenBank/DDBJ whole genome shotgun (WGS) entry which is preliminary data.</text>
</comment>
<name>A0AAV3QNX3_LITER</name>
<protein>
    <submittedName>
        <fullName evidence="2">Uncharacterized protein</fullName>
    </submittedName>
</protein>
<feature type="compositionally biased region" description="Acidic residues" evidence="1">
    <location>
        <begin position="34"/>
        <end position="44"/>
    </location>
</feature>
<keyword evidence="3" id="KW-1185">Reference proteome</keyword>
<dbReference type="AlphaFoldDB" id="A0AAV3QNX3"/>